<accession>A0ABQ6FY25</accession>
<comment type="caution">
    <text evidence="2">The sequence shown here is derived from an EMBL/GenBank/DDBJ whole genome shotgun (WGS) entry which is preliminary data.</text>
</comment>
<name>A0ABQ6FY25_9CHLR</name>
<dbReference type="Proteomes" id="UP001344906">
    <property type="component" value="Unassembled WGS sequence"/>
</dbReference>
<dbReference type="EMBL" id="BSRI01000002">
    <property type="protein sequence ID" value="GLV59177.1"/>
    <property type="molecule type" value="Genomic_DNA"/>
</dbReference>
<gene>
    <name evidence="2" type="ORF">KDH_60050</name>
</gene>
<keyword evidence="3" id="KW-1185">Reference proteome</keyword>
<evidence type="ECO:0000313" key="2">
    <source>
        <dbReference type="EMBL" id="GLV59177.1"/>
    </source>
</evidence>
<proteinExistence type="predicted"/>
<evidence type="ECO:0000256" key="1">
    <source>
        <dbReference type="SAM" id="MobiDB-lite"/>
    </source>
</evidence>
<reference evidence="2 3" key="1">
    <citation type="submission" date="2023-02" db="EMBL/GenBank/DDBJ databases">
        <title>Dictyobacter halimunensis sp. nov., a new member of the class Ktedonobacteria from forest soil in a geothermal area.</title>
        <authorList>
            <person name="Rachmania M.K."/>
            <person name="Ningsih F."/>
            <person name="Sakai Y."/>
            <person name="Yabe S."/>
            <person name="Yokota A."/>
            <person name="Sjamsuridzal W."/>
        </authorList>
    </citation>
    <scope>NUCLEOTIDE SEQUENCE [LARGE SCALE GENOMIC DNA]</scope>
    <source>
        <strain evidence="2 3">S3.2.2.5</strain>
    </source>
</reference>
<organism evidence="2 3">
    <name type="scientific">Dictyobacter halimunensis</name>
    <dbReference type="NCBI Taxonomy" id="3026934"/>
    <lineage>
        <taxon>Bacteria</taxon>
        <taxon>Bacillati</taxon>
        <taxon>Chloroflexota</taxon>
        <taxon>Ktedonobacteria</taxon>
        <taxon>Ktedonobacterales</taxon>
        <taxon>Dictyobacteraceae</taxon>
        <taxon>Dictyobacter</taxon>
    </lineage>
</organism>
<feature type="region of interest" description="Disordered" evidence="1">
    <location>
        <begin position="1"/>
        <end position="69"/>
    </location>
</feature>
<protein>
    <submittedName>
        <fullName evidence="2">Uncharacterized protein</fullName>
    </submittedName>
</protein>
<sequence length="69" mass="7917">MPARIGNGDKLSLYKRNQVTQDKDDARSYHATRFSMCEQRSGQSRARGKYKGGDELRAHRIQTSRGDRC</sequence>
<evidence type="ECO:0000313" key="3">
    <source>
        <dbReference type="Proteomes" id="UP001344906"/>
    </source>
</evidence>